<dbReference type="GO" id="GO:0048039">
    <property type="term" value="F:ubiquinone binding"/>
    <property type="evidence" value="ECO:0007669"/>
    <property type="project" value="InterPro"/>
</dbReference>
<evidence type="ECO:0000256" key="2">
    <source>
        <dbReference type="SAM" id="MobiDB-lite"/>
    </source>
</evidence>
<protein>
    <submittedName>
        <fullName evidence="4">Type II toxin-antitoxin system RatA family toxin</fullName>
    </submittedName>
</protein>
<evidence type="ECO:0000256" key="1">
    <source>
        <dbReference type="ARBA" id="ARBA00008918"/>
    </source>
</evidence>
<accession>A0A8T4IBX8</accession>
<feature type="compositionally biased region" description="Polar residues" evidence="2">
    <location>
        <begin position="156"/>
        <end position="165"/>
    </location>
</feature>
<dbReference type="RefSeq" id="WP_284052872.1">
    <property type="nucleotide sequence ID" value="NZ_JAGRQC010000001.1"/>
</dbReference>
<dbReference type="CDD" id="cd07813">
    <property type="entry name" value="COQ10p_like"/>
    <property type="match status" value="1"/>
</dbReference>
<dbReference type="InterPro" id="IPR044996">
    <property type="entry name" value="COQ10-like"/>
</dbReference>
<dbReference type="SUPFAM" id="SSF55961">
    <property type="entry name" value="Bet v1-like"/>
    <property type="match status" value="1"/>
</dbReference>
<evidence type="ECO:0000313" key="5">
    <source>
        <dbReference type="Proteomes" id="UP000676996"/>
    </source>
</evidence>
<dbReference type="Pfam" id="PF03364">
    <property type="entry name" value="Polyketide_cyc"/>
    <property type="match status" value="1"/>
</dbReference>
<dbReference type="AlphaFoldDB" id="A0A8T4IBX8"/>
<comment type="similarity">
    <text evidence="1">Belongs to the ribosome association toxin RatA family.</text>
</comment>
<organism evidence="4 5">
    <name type="scientific">Stakelama marina</name>
    <dbReference type="NCBI Taxonomy" id="2826939"/>
    <lineage>
        <taxon>Bacteria</taxon>
        <taxon>Pseudomonadati</taxon>
        <taxon>Pseudomonadota</taxon>
        <taxon>Alphaproteobacteria</taxon>
        <taxon>Sphingomonadales</taxon>
        <taxon>Sphingomonadaceae</taxon>
        <taxon>Stakelama</taxon>
    </lineage>
</organism>
<comment type="caution">
    <text evidence="4">The sequence shown here is derived from an EMBL/GenBank/DDBJ whole genome shotgun (WGS) entry which is preliminary data.</text>
</comment>
<dbReference type="PANTHER" id="PTHR12901:SF10">
    <property type="entry name" value="COENZYME Q-BINDING PROTEIN COQ10, MITOCHONDRIAL"/>
    <property type="match status" value="1"/>
</dbReference>
<dbReference type="Gene3D" id="3.30.530.20">
    <property type="match status" value="1"/>
</dbReference>
<keyword evidence="5" id="KW-1185">Reference proteome</keyword>
<reference evidence="4" key="1">
    <citation type="submission" date="2021-04" db="EMBL/GenBank/DDBJ databases">
        <title>Ouciella asimina sp. nov., isolated from the surface seawater in the hydrothermal field of Okinawa Trough.</title>
        <authorList>
            <person name="Shuang W."/>
        </authorList>
    </citation>
    <scope>NUCLEOTIDE SEQUENCE</scope>
    <source>
        <strain evidence="4">LXI357</strain>
    </source>
</reference>
<dbReference type="PANTHER" id="PTHR12901">
    <property type="entry name" value="SPERM PROTEIN HOMOLOG"/>
    <property type="match status" value="1"/>
</dbReference>
<gene>
    <name evidence="4" type="ORF">J7S20_03675</name>
</gene>
<dbReference type="EMBL" id="JAGRQC010000001">
    <property type="protein sequence ID" value="MBR0551602.1"/>
    <property type="molecule type" value="Genomic_DNA"/>
</dbReference>
<dbReference type="GO" id="GO:0045333">
    <property type="term" value="P:cellular respiration"/>
    <property type="evidence" value="ECO:0007669"/>
    <property type="project" value="InterPro"/>
</dbReference>
<sequence length="165" mass="18665">MPKHSETRHLPYSPEQMFDLVADVGRYDEFLPWVTAIRVRSSSETQMVADMIVGFKGLRETFTSKVEKQRPDHIRVDYVDGPLKYLNNDWKFRPDGEGGCYVDFCVDFAFKSRVFEMLAGQVFDRALRKMIGAFEKRAAALYEGSSDDAGGRDPGINNSSAHNAA</sequence>
<evidence type="ECO:0000259" key="3">
    <source>
        <dbReference type="Pfam" id="PF03364"/>
    </source>
</evidence>
<dbReference type="InterPro" id="IPR005031">
    <property type="entry name" value="COQ10_START"/>
</dbReference>
<dbReference type="Proteomes" id="UP000676996">
    <property type="component" value="Unassembled WGS sequence"/>
</dbReference>
<dbReference type="InterPro" id="IPR023393">
    <property type="entry name" value="START-like_dom_sf"/>
</dbReference>
<proteinExistence type="inferred from homology"/>
<evidence type="ECO:0000313" key="4">
    <source>
        <dbReference type="EMBL" id="MBR0551602.1"/>
    </source>
</evidence>
<name>A0A8T4IBX8_9SPHN</name>
<feature type="domain" description="Coenzyme Q-binding protein COQ10 START" evidence="3">
    <location>
        <begin position="10"/>
        <end position="135"/>
    </location>
</feature>
<feature type="region of interest" description="Disordered" evidence="2">
    <location>
        <begin position="145"/>
        <end position="165"/>
    </location>
</feature>